<comment type="caution">
    <text evidence="3">The sequence shown here is derived from an EMBL/GenBank/DDBJ whole genome shotgun (WGS) entry which is preliminary data.</text>
</comment>
<dbReference type="InterPro" id="IPR036465">
    <property type="entry name" value="vWFA_dom_sf"/>
</dbReference>
<evidence type="ECO:0000256" key="1">
    <source>
        <dbReference type="SAM" id="Phobius"/>
    </source>
</evidence>
<evidence type="ECO:0000259" key="2">
    <source>
        <dbReference type="PROSITE" id="PS50234"/>
    </source>
</evidence>
<evidence type="ECO:0000313" key="3">
    <source>
        <dbReference type="EMBL" id="MEV8465635.1"/>
    </source>
</evidence>
<feature type="domain" description="VWFA" evidence="2">
    <location>
        <begin position="96"/>
        <end position="280"/>
    </location>
</feature>
<keyword evidence="4" id="KW-1185">Reference proteome</keyword>
<keyword evidence="1" id="KW-0472">Membrane</keyword>
<gene>
    <name evidence="3" type="ORF">AB0T83_02420</name>
</gene>
<dbReference type="PANTHER" id="PTHR22550">
    <property type="entry name" value="SPORE GERMINATION PROTEIN"/>
    <property type="match status" value="1"/>
</dbReference>
<dbReference type="PROSITE" id="PS50234">
    <property type="entry name" value="VWFA"/>
    <property type="match status" value="1"/>
</dbReference>
<feature type="transmembrane region" description="Helical" evidence="1">
    <location>
        <begin position="299"/>
        <end position="321"/>
    </location>
</feature>
<accession>A0ABV3L263</accession>
<sequence>MSYSFAFPWAVLLLPLPWLVWQFAPRYRHQTSAVRMPFFRQLTEAAGLDPKPGAMVLRRARIQMITAILCWGLLVLGLARPEQLGQKITVETAARDMVLAVDISGSMDARDMEGPDGTQAQRLQVVKDVVGNFIEQRDGDRIALIVFGSRAFVQTPFTEDLASVRELLDTTTVGMAGPDTAIGDAIGLSIRTFETSEVDQRLLVLLSDGADTSSRMSPVNAAEIAQQQGVRIFTIGVGNPEGAGEDKVDLQALDDIAQRAGGAFYYATDGAGLQEIYAEIDRLNPRVTETVNFQPKRPLAWIAFALAVMIASLSLLSLLSLQLSSSRRSA</sequence>
<dbReference type="SMART" id="SM00327">
    <property type="entry name" value="VWA"/>
    <property type="match status" value="1"/>
</dbReference>
<dbReference type="InterPro" id="IPR050768">
    <property type="entry name" value="UPF0353/GerABKA_families"/>
</dbReference>
<dbReference type="InterPro" id="IPR002035">
    <property type="entry name" value="VWF_A"/>
</dbReference>
<evidence type="ECO:0000313" key="4">
    <source>
        <dbReference type="Proteomes" id="UP001553161"/>
    </source>
</evidence>
<reference evidence="3 4" key="1">
    <citation type="submission" date="2024-07" db="EMBL/GenBank/DDBJ databases">
        <authorList>
            <person name="Kang M."/>
        </authorList>
    </citation>
    <scope>NUCLEOTIDE SEQUENCE [LARGE SCALE GENOMIC DNA]</scope>
    <source>
        <strain evidence="3 4">DFM31</strain>
    </source>
</reference>
<dbReference type="PANTHER" id="PTHR22550:SF18">
    <property type="entry name" value="VWFA DOMAIN-CONTAINING PROTEIN"/>
    <property type="match status" value="1"/>
</dbReference>
<keyword evidence="1" id="KW-0812">Transmembrane</keyword>
<proteinExistence type="predicted"/>
<feature type="transmembrane region" description="Helical" evidence="1">
    <location>
        <begin position="60"/>
        <end position="79"/>
    </location>
</feature>
<protein>
    <submittedName>
        <fullName evidence="3">VWA domain-containing protein</fullName>
    </submittedName>
</protein>
<keyword evidence="1" id="KW-1133">Transmembrane helix</keyword>
<organism evidence="3 4">
    <name type="scientific">Meridianimarinicoccus marinus</name>
    <dbReference type="NCBI Taxonomy" id="3231483"/>
    <lineage>
        <taxon>Bacteria</taxon>
        <taxon>Pseudomonadati</taxon>
        <taxon>Pseudomonadota</taxon>
        <taxon>Alphaproteobacteria</taxon>
        <taxon>Rhodobacterales</taxon>
        <taxon>Paracoccaceae</taxon>
        <taxon>Meridianimarinicoccus</taxon>
    </lineage>
</organism>
<dbReference type="SUPFAM" id="SSF53300">
    <property type="entry name" value="vWA-like"/>
    <property type="match status" value="1"/>
</dbReference>
<dbReference type="RefSeq" id="WP_366191232.1">
    <property type="nucleotide sequence ID" value="NZ_JBFBVU010000002.1"/>
</dbReference>
<dbReference type="Proteomes" id="UP001553161">
    <property type="component" value="Unassembled WGS sequence"/>
</dbReference>
<feature type="transmembrane region" description="Helical" evidence="1">
    <location>
        <begin position="6"/>
        <end position="24"/>
    </location>
</feature>
<name>A0ABV3L263_9RHOB</name>
<dbReference type="Gene3D" id="3.40.50.410">
    <property type="entry name" value="von Willebrand factor, type A domain"/>
    <property type="match status" value="1"/>
</dbReference>
<dbReference type="EMBL" id="JBFBVU010000002">
    <property type="protein sequence ID" value="MEV8465635.1"/>
    <property type="molecule type" value="Genomic_DNA"/>
</dbReference>
<dbReference type="Pfam" id="PF00092">
    <property type="entry name" value="VWA"/>
    <property type="match status" value="1"/>
</dbReference>